<evidence type="ECO:0008006" key="3">
    <source>
        <dbReference type="Google" id="ProtNLM"/>
    </source>
</evidence>
<dbReference type="RefSeq" id="WP_276282644.1">
    <property type="nucleotide sequence ID" value="NZ_CP119811.1"/>
</dbReference>
<dbReference type="Proteomes" id="UP001596407">
    <property type="component" value="Unassembled WGS sequence"/>
</dbReference>
<organism evidence="1 2">
    <name type="scientific">Halorussus caseinilyticus</name>
    <dbReference type="NCBI Taxonomy" id="3034025"/>
    <lineage>
        <taxon>Archaea</taxon>
        <taxon>Methanobacteriati</taxon>
        <taxon>Methanobacteriota</taxon>
        <taxon>Stenosarchaea group</taxon>
        <taxon>Halobacteria</taxon>
        <taxon>Halobacteriales</taxon>
        <taxon>Haladaptataceae</taxon>
        <taxon>Halorussus</taxon>
    </lineage>
</organism>
<comment type="caution">
    <text evidence="1">The sequence shown here is derived from an EMBL/GenBank/DDBJ whole genome shotgun (WGS) entry which is preliminary data.</text>
</comment>
<gene>
    <name evidence="1" type="ORF">ACFQJ6_03625</name>
</gene>
<reference evidence="1 2" key="1">
    <citation type="journal article" date="2019" name="Int. J. Syst. Evol. Microbiol.">
        <title>The Global Catalogue of Microorganisms (GCM) 10K type strain sequencing project: providing services to taxonomists for standard genome sequencing and annotation.</title>
        <authorList>
            <consortium name="The Broad Institute Genomics Platform"/>
            <consortium name="The Broad Institute Genome Sequencing Center for Infectious Disease"/>
            <person name="Wu L."/>
            <person name="Ma J."/>
        </authorList>
    </citation>
    <scope>NUCLEOTIDE SEQUENCE [LARGE SCALE GENOMIC DNA]</scope>
    <source>
        <strain evidence="1 2">DT72</strain>
    </source>
</reference>
<sequence>MKSNDTTSGADDDRYCDYEAANQHRRAGRFSEAGDDYTLAAYHRLGEGQVTREPLEDGQTDVARGLCNLLSAVVCYRLGGEPERAANRAEQGELIATDIREYVAAYEPQRGLMDEYVGDFRLLGGLPEFDGAYRDAQAVYADTSNQIGWQAEPEFEVNMTLFLELARAADHDIERTKKAAIKTESLVERIRYKRDAFPGIVADVVEAGDW</sequence>
<evidence type="ECO:0000313" key="1">
    <source>
        <dbReference type="EMBL" id="MFC7079371.1"/>
    </source>
</evidence>
<dbReference type="GeneID" id="79305693"/>
<name>A0ABD5WL28_9EURY</name>
<proteinExistence type="predicted"/>
<accession>A0ABD5WL28</accession>
<keyword evidence="2" id="KW-1185">Reference proteome</keyword>
<dbReference type="AlphaFoldDB" id="A0ABD5WL28"/>
<dbReference type="EMBL" id="JBHSZH010000003">
    <property type="protein sequence ID" value="MFC7079371.1"/>
    <property type="molecule type" value="Genomic_DNA"/>
</dbReference>
<evidence type="ECO:0000313" key="2">
    <source>
        <dbReference type="Proteomes" id="UP001596407"/>
    </source>
</evidence>
<protein>
    <recommendedName>
        <fullName evidence="3">DUF309 domain-containing protein</fullName>
    </recommendedName>
</protein>